<evidence type="ECO:0000256" key="9">
    <source>
        <dbReference type="RuleBase" id="RU003357"/>
    </source>
</evidence>
<keyword evidence="7 8" id="KW-0998">Cell outer membrane</keyword>
<dbReference type="InterPro" id="IPR037066">
    <property type="entry name" value="Plug_dom_sf"/>
</dbReference>
<evidence type="ECO:0000313" key="14">
    <source>
        <dbReference type="Proteomes" id="UP000234479"/>
    </source>
</evidence>
<evidence type="ECO:0000256" key="1">
    <source>
        <dbReference type="ARBA" id="ARBA00004571"/>
    </source>
</evidence>
<dbReference type="RefSeq" id="WP_101717962.1">
    <property type="nucleotide sequence ID" value="NZ_PJRS01000019.1"/>
</dbReference>
<evidence type="ECO:0000259" key="12">
    <source>
        <dbReference type="Pfam" id="PF07715"/>
    </source>
</evidence>
<evidence type="ECO:0000256" key="7">
    <source>
        <dbReference type="ARBA" id="ARBA00023237"/>
    </source>
</evidence>
<name>A0A2N5DHT2_9CAUL</name>
<dbReference type="PROSITE" id="PS52016">
    <property type="entry name" value="TONB_DEPENDENT_REC_3"/>
    <property type="match status" value="1"/>
</dbReference>
<feature type="domain" description="TonB-dependent receptor plug" evidence="12">
    <location>
        <begin position="65"/>
        <end position="172"/>
    </location>
</feature>
<evidence type="ECO:0000256" key="8">
    <source>
        <dbReference type="PROSITE-ProRule" id="PRU01360"/>
    </source>
</evidence>
<dbReference type="Gene3D" id="2.40.170.20">
    <property type="entry name" value="TonB-dependent receptor, beta-barrel domain"/>
    <property type="match status" value="1"/>
</dbReference>
<comment type="similarity">
    <text evidence="8 9">Belongs to the TonB-dependent receptor family.</text>
</comment>
<protein>
    <submittedName>
        <fullName evidence="13">TonB-dependent receptor</fullName>
    </submittedName>
</protein>
<feature type="chain" id="PRO_5014898169" evidence="10">
    <location>
        <begin position="32"/>
        <end position="942"/>
    </location>
</feature>
<dbReference type="GO" id="GO:0009279">
    <property type="term" value="C:cell outer membrane"/>
    <property type="evidence" value="ECO:0007669"/>
    <property type="project" value="UniProtKB-SubCell"/>
</dbReference>
<keyword evidence="2 8" id="KW-0813">Transport</keyword>
<accession>A0A2N5DHT2</accession>
<evidence type="ECO:0000256" key="4">
    <source>
        <dbReference type="ARBA" id="ARBA00022692"/>
    </source>
</evidence>
<dbReference type="Pfam" id="PF00593">
    <property type="entry name" value="TonB_dep_Rec_b-barrel"/>
    <property type="match status" value="1"/>
</dbReference>
<dbReference type="InterPro" id="IPR039426">
    <property type="entry name" value="TonB-dep_rcpt-like"/>
</dbReference>
<comment type="subcellular location">
    <subcellularLocation>
        <location evidence="1 8">Cell outer membrane</location>
        <topology evidence="1 8">Multi-pass membrane protein</topology>
    </subcellularLocation>
</comment>
<evidence type="ECO:0000313" key="13">
    <source>
        <dbReference type="EMBL" id="PLR25654.1"/>
    </source>
</evidence>
<keyword evidence="3 8" id="KW-1134">Transmembrane beta strand</keyword>
<dbReference type="InterPro" id="IPR010104">
    <property type="entry name" value="TonB_rcpt_bac"/>
</dbReference>
<evidence type="ECO:0000256" key="10">
    <source>
        <dbReference type="SAM" id="SignalP"/>
    </source>
</evidence>
<proteinExistence type="inferred from homology"/>
<dbReference type="NCBIfam" id="TIGR01782">
    <property type="entry name" value="TonB-Xanth-Caul"/>
    <property type="match status" value="1"/>
</dbReference>
<dbReference type="InterPro" id="IPR012910">
    <property type="entry name" value="Plug_dom"/>
</dbReference>
<feature type="signal peptide" evidence="10">
    <location>
        <begin position="1"/>
        <end position="31"/>
    </location>
</feature>
<keyword evidence="4 8" id="KW-0812">Transmembrane</keyword>
<dbReference type="PANTHER" id="PTHR40980">
    <property type="entry name" value="PLUG DOMAIN-CONTAINING PROTEIN"/>
    <property type="match status" value="1"/>
</dbReference>
<organism evidence="13 14">
    <name type="scientific">Caulobacter zeae</name>
    <dbReference type="NCBI Taxonomy" id="2055137"/>
    <lineage>
        <taxon>Bacteria</taxon>
        <taxon>Pseudomonadati</taxon>
        <taxon>Pseudomonadota</taxon>
        <taxon>Alphaproteobacteria</taxon>
        <taxon>Caulobacterales</taxon>
        <taxon>Caulobacteraceae</taxon>
        <taxon>Caulobacter</taxon>
    </lineage>
</organism>
<keyword evidence="13" id="KW-0675">Receptor</keyword>
<comment type="caution">
    <text evidence="13">The sequence shown here is derived from an EMBL/GenBank/DDBJ whole genome shotgun (WGS) entry which is preliminary data.</text>
</comment>
<sequence length="942" mass="103044">MKTPISAQLRTSASRLAVAAVLLSAPAIAHAQAAPAAGQTVEPEAVEEVVVTGIRASLRSAMDVKRNSLQVVDSISAEDIGDFPDKNLSEALQRVTGVQISRQDGEGRGVSIRGADPSLNRVEINGTSALSLTVGGGDRAVDFRDIPVEFVSRLDVVKSPTADMAEGGIGGTVRVITRRPFDSKEPFVAGSVQGVYSNLAKEYDPKLALIGSRTFFNDTLGVLLSGTWEKRHLNSNNARTTGWATRAGARPTGGVTGRPTDINGDGTADFIPEIPRLIIDRRETERKALSTVVEWRPTDNFKAYFDATYATAKERVNSSFLQLTGTSGEIDYSKSTVGGDNTVDHLELVSTSAFPIDLVYRNILGDLERTQYTTAVGGEWKLDKWVFDARFDYSNAEVQNNEINSTATAFGIPRAVIDYKGGKGSPNFSFPGLDVTTGQGVQRLDALFNPRNNSAEETAQQFNITYKPDVSWLTSIKAGVQARQFETNQILYQRTSRLSCRTGDIRSPTDRNPSAIVSAQAPCSTLEQIVNLNSTEQGIPFFQTGDLGYSGGVRRWNDNTMATYAATLASSGLVNDVYAVNPNPNTAETFGGRGSFQNFLDTWSVEEKTKSAYVQANFDFHELPVPISGTLGVRVVDTETLSTGYNQIRSNGPSGLEVNYVEGEAEGGYTKTLPSLNVRAEFIPGKLIGRFSASKVMARAAPAQLALRRSIDRNSFTGSRGNPNLQPFEATAYDAGLEWYFSRDSFISATYFRKEISSFITNVAVDEFEEGEPRPFRITTPINGDDQVTIDGLEIGGQYAFDFLPEPFQGFGVLANFTYQKDKGFKQPNLITGEALTFPGLSRKSYNVSFYYENEKVSARASYNWRGDWLITPVGRGNWPEFNKAFGTLDASASYNVNDNITVFVEGVNLTDEVRREYNADARYIGNETFGSRYYFGVRAKF</sequence>
<evidence type="ECO:0000256" key="5">
    <source>
        <dbReference type="ARBA" id="ARBA00023077"/>
    </source>
</evidence>
<evidence type="ECO:0000256" key="3">
    <source>
        <dbReference type="ARBA" id="ARBA00022452"/>
    </source>
</evidence>
<dbReference type="CDD" id="cd01347">
    <property type="entry name" value="ligand_gated_channel"/>
    <property type="match status" value="1"/>
</dbReference>
<dbReference type="Proteomes" id="UP000234479">
    <property type="component" value="Unassembled WGS sequence"/>
</dbReference>
<evidence type="ECO:0000259" key="11">
    <source>
        <dbReference type="Pfam" id="PF00593"/>
    </source>
</evidence>
<dbReference type="InterPro" id="IPR000531">
    <property type="entry name" value="Beta-barrel_TonB"/>
</dbReference>
<dbReference type="Gene3D" id="2.170.130.10">
    <property type="entry name" value="TonB-dependent receptor, plug domain"/>
    <property type="match status" value="1"/>
</dbReference>
<evidence type="ECO:0000256" key="2">
    <source>
        <dbReference type="ARBA" id="ARBA00022448"/>
    </source>
</evidence>
<keyword evidence="14" id="KW-1185">Reference proteome</keyword>
<dbReference type="InterPro" id="IPR036942">
    <property type="entry name" value="Beta-barrel_TonB_sf"/>
</dbReference>
<feature type="domain" description="TonB-dependent receptor-like beta-barrel" evidence="11">
    <location>
        <begin position="440"/>
        <end position="910"/>
    </location>
</feature>
<dbReference type="EMBL" id="PJRS01000019">
    <property type="protein sequence ID" value="PLR25654.1"/>
    <property type="molecule type" value="Genomic_DNA"/>
</dbReference>
<dbReference type="SUPFAM" id="SSF56935">
    <property type="entry name" value="Porins"/>
    <property type="match status" value="1"/>
</dbReference>
<evidence type="ECO:0000256" key="6">
    <source>
        <dbReference type="ARBA" id="ARBA00023136"/>
    </source>
</evidence>
<keyword evidence="6 8" id="KW-0472">Membrane</keyword>
<dbReference type="OrthoDB" id="5476657at2"/>
<dbReference type="AlphaFoldDB" id="A0A2N5DHT2"/>
<gene>
    <name evidence="13" type="ORF">SGCZBJ_10540</name>
</gene>
<reference evidence="13 14" key="1">
    <citation type="submission" date="2017-12" db="EMBL/GenBank/DDBJ databases">
        <title>The genome sequence of Caulobacter sp. 410.</title>
        <authorList>
            <person name="Gao J."/>
            <person name="Mao X."/>
            <person name="Sun J."/>
        </authorList>
    </citation>
    <scope>NUCLEOTIDE SEQUENCE [LARGE SCALE GENOMIC DNA]</scope>
    <source>
        <strain evidence="13 14">410</strain>
    </source>
</reference>
<dbReference type="Pfam" id="PF07715">
    <property type="entry name" value="Plug"/>
    <property type="match status" value="1"/>
</dbReference>
<dbReference type="PANTHER" id="PTHR40980:SF3">
    <property type="entry name" value="TONB-DEPENDENT RECEPTOR-LIKE BETA-BARREL DOMAIN-CONTAINING PROTEIN"/>
    <property type="match status" value="1"/>
</dbReference>
<keyword evidence="5 9" id="KW-0798">TonB box</keyword>
<keyword evidence="10" id="KW-0732">Signal</keyword>